<evidence type="ECO:0000259" key="4">
    <source>
        <dbReference type="PROSITE" id="PS50956"/>
    </source>
</evidence>
<dbReference type="PANTHER" id="PTHR30154:SF46">
    <property type="entry name" value="TRANSCRIPTIONAL REGULATORY PROTEIN"/>
    <property type="match status" value="1"/>
</dbReference>
<keyword evidence="3" id="KW-0804">Transcription</keyword>
<evidence type="ECO:0000256" key="2">
    <source>
        <dbReference type="ARBA" id="ARBA00023125"/>
    </source>
</evidence>
<dbReference type="InterPro" id="IPR011008">
    <property type="entry name" value="Dimeric_a/b-barrel"/>
</dbReference>
<dbReference type="PROSITE" id="PS00519">
    <property type="entry name" value="HTH_ASNC_1"/>
    <property type="match status" value="1"/>
</dbReference>
<evidence type="ECO:0000256" key="3">
    <source>
        <dbReference type="ARBA" id="ARBA00023163"/>
    </source>
</evidence>
<dbReference type="InterPro" id="IPR000485">
    <property type="entry name" value="AsnC-type_HTH_dom"/>
</dbReference>
<dbReference type="Pfam" id="PF13404">
    <property type="entry name" value="HTH_AsnC-type"/>
    <property type="match status" value="1"/>
</dbReference>
<dbReference type="SUPFAM" id="SSF54909">
    <property type="entry name" value="Dimeric alpha+beta barrel"/>
    <property type="match status" value="1"/>
</dbReference>
<dbReference type="EMBL" id="NBYO01000002">
    <property type="protein sequence ID" value="OXT00949.1"/>
    <property type="molecule type" value="Genomic_DNA"/>
</dbReference>
<dbReference type="Pfam" id="PF01037">
    <property type="entry name" value="AsnC_trans_reg"/>
    <property type="match status" value="1"/>
</dbReference>
<gene>
    <name evidence="5" type="ORF">B7H23_11615</name>
</gene>
<dbReference type="AlphaFoldDB" id="A0A231UYB3"/>
<dbReference type="GO" id="GO:0043565">
    <property type="term" value="F:sequence-specific DNA binding"/>
    <property type="evidence" value="ECO:0007669"/>
    <property type="project" value="InterPro"/>
</dbReference>
<dbReference type="PROSITE" id="PS50956">
    <property type="entry name" value="HTH_ASNC_2"/>
    <property type="match status" value="1"/>
</dbReference>
<dbReference type="InterPro" id="IPR011991">
    <property type="entry name" value="ArsR-like_HTH"/>
</dbReference>
<name>A0A231UYB3_9HYPH</name>
<sequence length="150" mass="16567">MDRIDTKLLRILQTDSQPGMQELGEAVGLSASACHRRIKAMERAGIIDGYRAMLSASALGFSLIFFVEVSLTTQSEAGLRQFEEAVRNAPEILECFLMAGSADYVLRIVARDAEDFERVHRKVLSSLPGVTRLQSNMIIRTVKTDPGLPL</sequence>
<comment type="caution">
    <text evidence="5">The sequence shown here is derived from an EMBL/GenBank/DDBJ whole genome shotgun (WGS) entry which is preliminary data.</text>
</comment>
<reference evidence="6" key="1">
    <citation type="journal article" date="2017" name="Int. J. Syst. Evol. Microbiol.">
        <title>Notoacmeibacter marinus gen. nov., sp. nov., isolated from the gut of a limpet and proposal of Notoacmeibacteraceae fam. nov. in the order Rhizobiales of the class Alphaproteobacteria.</title>
        <authorList>
            <person name="Huang Z."/>
            <person name="Guo F."/>
            <person name="Lai Q."/>
        </authorList>
    </citation>
    <scope>NUCLEOTIDE SEQUENCE [LARGE SCALE GENOMIC DNA]</scope>
    <source>
        <strain evidence="6">XMTR2A4</strain>
    </source>
</reference>
<dbReference type="GO" id="GO:0005829">
    <property type="term" value="C:cytosol"/>
    <property type="evidence" value="ECO:0007669"/>
    <property type="project" value="TreeGrafter"/>
</dbReference>
<dbReference type="SUPFAM" id="SSF46785">
    <property type="entry name" value="Winged helix' DNA-binding domain"/>
    <property type="match status" value="1"/>
</dbReference>
<dbReference type="Proteomes" id="UP000215405">
    <property type="component" value="Unassembled WGS sequence"/>
</dbReference>
<dbReference type="PRINTS" id="PR00033">
    <property type="entry name" value="HTHASNC"/>
</dbReference>
<dbReference type="InterPro" id="IPR019887">
    <property type="entry name" value="Tscrpt_reg_AsnC/Lrp_C"/>
</dbReference>
<dbReference type="SMART" id="SM00344">
    <property type="entry name" value="HTH_ASNC"/>
    <property type="match status" value="1"/>
</dbReference>
<dbReference type="InterPro" id="IPR036390">
    <property type="entry name" value="WH_DNA-bd_sf"/>
</dbReference>
<protein>
    <submittedName>
        <fullName evidence="5">AsnC family transcriptional regulator</fullName>
    </submittedName>
</protein>
<evidence type="ECO:0000313" key="6">
    <source>
        <dbReference type="Proteomes" id="UP000215405"/>
    </source>
</evidence>
<feature type="domain" description="HTH asnC-type" evidence="4">
    <location>
        <begin position="1"/>
        <end position="62"/>
    </location>
</feature>
<evidence type="ECO:0000313" key="5">
    <source>
        <dbReference type="EMBL" id="OXT00949.1"/>
    </source>
</evidence>
<accession>A0A231UYB3</accession>
<dbReference type="GO" id="GO:0043200">
    <property type="term" value="P:response to amino acid"/>
    <property type="evidence" value="ECO:0007669"/>
    <property type="project" value="TreeGrafter"/>
</dbReference>
<evidence type="ECO:0000256" key="1">
    <source>
        <dbReference type="ARBA" id="ARBA00023015"/>
    </source>
</evidence>
<dbReference type="Gene3D" id="3.30.70.920">
    <property type="match status" value="1"/>
</dbReference>
<dbReference type="CDD" id="cd00090">
    <property type="entry name" value="HTH_ARSR"/>
    <property type="match status" value="1"/>
</dbReference>
<keyword evidence="6" id="KW-1185">Reference proteome</keyword>
<proteinExistence type="predicted"/>
<dbReference type="InterPro" id="IPR019885">
    <property type="entry name" value="Tscrpt_reg_HTH_AsnC-type_CS"/>
</dbReference>
<keyword evidence="1" id="KW-0805">Transcription regulation</keyword>
<dbReference type="GO" id="GO:0006355">
    <property type="term" value="P:regulation of DNA-templated transcription"/>
    <property type="evidence" value="ECO:0007669"/>
    <property type="project" value="UniProtKB-ARBA"/>
</dbReference>
<dbReference type="PANTHER" id="PTHR30154">
    <property type="entry name" value="LEUCINE-RESPONSIVE REGULATORY PROTEIN"/>
    <property type="match status" value="1"/>
</dbReference>
<dbReference type="Gene3D" id="1.10.10.10">
    <property type="entry name" value="Winged helix-like DNA-binding domain superfamily/Winged helix DNA-binding domain"/>
    <property type="match status" value="1"/>
</dbReference>
<organism evidence="5 6">
    <name type="scientific">Notoacmeibacter marinus</name>
    <dbReference type="NCBI Taxonomy" id="1876515"/>
    <lineage>
        <taxon>Bacteria</taxon>
        <taxon>Pseudomonadati</taxon>
        <taxon>Pseudomonadota</taxon>
        <taxon>Alphaproteobacteria</taxon>
        <taxon>Hyphomicrobiales</taxon>
        <taxon>Notoacmeibacteraceae</taxon>
        <taxon>Notoacmeibacter</taxon>
    </lineage>
</organism>
<keyword evidence="2" id="KW-0238">DNA-binding</keyword>
<dbReference type="InterPro" id="IPR019888">
    <property type="entry name" value="Tscrpt_reg_AsnC-like"/>
</dbReference>
<dbReference type="InterPro" id="IPR036388">
    <property type="entry name" value="WH-like_DNA-bd_sf"/>
</dbReference>